<dbReference type="NCBIfam" id="TIGR01549">
    <property type="entry name" value="HAD-SF-IA-v1"/>
    <property type="match status" value="1"/>
</dbReference>
<dbReference type="InterPro" id="IPR052550">
    <property type="entry name" value="Pyrimidine_5'-ntase_YjjG"/>
</dbReference>
<dbReference type="InterPro" id="IPR006439">
    <property type="entry name" value="HAD-SF_hydro_IA"/>
</dbReference>
<dbReference type="AlphaFoldDB" id="A0A1L3MRI2"/>
<dbReference type="Proteomes" id="UP000181936">
    <property type="component" value="Chromosome"/>
</dbReference>
<sequence>MNKYKAILFDLDDTLLDRDRAVDHLFFIILDKYYKDLSDASKVHMLNVFKQYDKNSYGISDKSKVFSSFFHDFPPNIAMPATDMQEFWNHYFPRCFSIDEETLTLLQLIKKKVKIGIITNGTVRRQKAKIINTGLDAIFKQIIISEEVDCWKPDSHIFHLALNTLKVEAEEILFVGDDLTKDILGCQNVKMKGIWFNPHKKINDTHIKPFGEIQTLGSLLRYLD</sequence>
<dbReference type="Pfam" id="PF13419">
    <property type="entry name" value="HAD_2"/>
    <property type="match status" value="1"/>
</dbReference>
<dbReference type="Gene3D" id="1.20.120.710">
    <property type="entry name" value="Haloacid dehalogenase hydrolase-like domain"/>
    <property type="match status" value="1"/>
</dbReference>
<organism evidence="1 2">
    <name type="scientific">Bacillus weihaiensis</name>
    <dbReference type="NCBI Taxonomy" id="1547283"/>
    <lineage>
        <taxon>Bacteria</taxon>
        <taxon>Bacillati</taxon>
        <taxon>Bacillota</taxon>
        <taxon>Bacilli</taxon>
        <taxon>Bacillales</taxon>
        <taxon>Bacillaceae</taxon>
        <taxon>Bacillus</taxon>
    </lineage>
</organism>
<dbReference type="Gene3D" id="3.40.50.1000">
    <property type="entry name" value="HAD superfamily/HAD-like"/>
    <property type="match status" value="1"/>
</dbReference>
<dbReference type="SFLD" id="SFLDS00003">
    <property type="entry name" value="Haloacid_Dehalogenase"/>
    <property type="match status" value="1"/>
</dbReference>
<evidence type="ECO:0000313" key="2">
    <source>
        <dbReference type="Proteomes" id="UP000181936"/>
    </source>
</evidence>
<dbReference type="InterPro" id="IPR036412">
    <property type="entry name" value="HAD-like_sf"/>
</dbReference>
<name>A0A1L3MRI2_9BACI</name>
<dbReference type="SFLD" id="SFLDG01129">
    <property type="entry name" value="C1.5:_HAD__Beta-PGM__Phosphata"/>
    <property type="match status" value="1"/>
</dbReference>
<dbReference type="EMBL" id="CP016020">
    <property type="protein sequence ID" value="APH04951.1"/>
    <property type="molecule type" value="Genomic_DNA"/>
</dbReference>
<dbReference type="PANTHER" id="PTHR47478:SF1">
    <property type="entry name" value="PYRIMIDINE 5'-NUCLEOTIDASE YJJG"/>
    <property type="match status" value="1"/>
</dbReference>
<protein>
    <submittedName>
        <fullName evidence="1">2-haloalkanoic acid dehalogenase</fullName>
    </submittedName>
</protein>
<dbReference type="OrthoDB" id="9802350at2"/>
<dbReference type="RefSeq" id="WP_072579744.1">
    <property type="nucleotide sequence ID" value="NZ_CP016020.1"/>
</dbReference>
<accession>A0A1L3MRI2</accession>
<dbReference type="PRINTS" id="PR00413">
    <property type="entry name" value="HADHALOGNASE"/>
</dbReference>
<dbReference type="InterPro" id="IPR041492">
    <property type="entry name" value="HAD_2"/>
</dbReference>
<dbReference type="InterPro" id="IPR023214">
    <property type="entry name" value="HAD_sf"/>
</dbReference>
<proteinExistence type="predicted"/>
<dbReference type="KEGG" id="bwh:A9C19_09415"/>
<evidence type="ECO:0000313" key="1">
    <source>
        <dbReference type="EMBL" id="APH04951.1"/>
    </source>
</evidence>
<dbReference type="PANTHER" id="PTHR47478">
    <property type="match status" value="1"/>
</dbReference>
<keyword evidence="2" id="KW-1185">Reference proteome</keyword>
<gene>
    <name evidence="1" type="ORF">A9C19_09415</name>
</gene>
<reference evidence="1 2" key="1">
    <citation type="journal article" date="2016" name="Sci. Rep.">
        <title>Complete genome sequence and transcriptomic analysis of a novel marine strain Bacillus weihaiensis reveals the mechanism of brown algae degradation.</title>
        <authorList>
            <person name="Zhu Y."/>
            <person name="Chen P."/>
            <person name="Bao Y."/>
            <person name="Men Y."/>
            <person name="Zeng Y."/>
            <person name="Yang J."/>
            <person name="Sun J."/>
            <person name="Sun Y."/>
        </authorList>
    </citation>
    <scope>NUCLEOTIDE SEQUENCE [LARGE SCALE GENOMIC DNA]</scope>
    <source>
        <strain evidence="1 2">Alg07</strain>
    </source>
</reference>
<dbReference type="SUPFAM" id="SSF56784">
    <property type="entry name" value="HAD-like"/>
    <property type="match status" value="1"/>
</dbReference>